<comment type="catalytic activity">
    <reaction evidence="4">
        <text>UTP + H2O = UMP + diphosphate + H(+)</text>
        <dbReference type="Rhea" id="RHEA:29395"/>
        <dbReference type="ChEBI" id="CHEBI:15377"/>
        <dbReference type="ChEBI" id="CHEBI:15378"/>
        <dbReference type="ChEBI" id="CHEBI:33019"/>
        <dbReference type="ChEBI" id="CHEBI:46398"/>
        <dbReference type="ChEBI" id="CHEBI:57865"/>
        <dbReference type="EC" id="3.6.1.9"/>
    </reaction>
</comment>
<comment type="catalytic activity">
    <reaction evidence="4">
        <text>dTTP + H2O = dTMP + diphosphate + H(+)</text>
        <dbReference type="Rhea" id="RHEA:28534"/>
        <dbReference type="ChEBI" id="CHEBI:15377"/>
        <dbReference type="ChEBI" id="CHEBI:15378"/>
        <dbReference type="ChEBI" id="CHEBI:33019"/>
        <dbReference type="ChEBI" id="CHEBI:37568"/>
        <dbReference type="ChEBI" id="CHEBI:63528"/>
        <dbReference type="EC" id="3.6.1.9"/>
    </reaction>
</comment>
<feature type="site" description="Important for substrate specificity" evidence="4">
    <location>
        <position position="155"/>
    </location>
</feature>
<comment type="caution">
    <text evidence="5">The sequence shown here is derived from an EMBL/GenBank/DDBJ whole genome shotgun (WGS) entry which is preliminary data.</text>
</comment>
<dbReference type="GO" id="GO:0009117">
    <property type="term" value="P:nucleotide metabolic process"/>
    <property type="evidence" value="ECO:0007669"/>
    <property type="project" value="UniProtKB-KW"/>
</dbReference>
<dbReference type="Proteomes" id="UP000566663">
    <property type="component" value="Unassembled WGS sequence"/>
</dbReference>
<dbReference type="CDD" id="cd00555">
    <property type="entry name" value="Maf"/>
    <property type="match status" value="1"/>
</dbReference>
<keyword evidence="2 4" id="KW-0378">Hydrolase</keyword>
<keyword evidence="6" id="KW-1185">Reference proteome</keyword>
<comment type="similarity">
    <text evidence="4">Belongs to the Maf family. YhdE subfamily.</text>
</comment>
<dbReference type="EMBL" id="JACHFZ010000005">
    <property type="protein sequence ID" value="MBB5292958.1"/>
    <property type="molecule type" value="Genomic_DNA"/>
</dbReference>
<accession>A0A7W8I1G5</accession>
<name>A0A7W8I1G5_9CAUL</name>
<gene>
    <name evidence="5" type="ORF">HNQ67_002495</name>
</gene>
<comment type="function">
    <text evidence="4">Nucleoside triphosphate pyrophosphatase that hydrolyzes dTTP and UTP. May have a dual role in cell division arrest and in preventing the incorporation of modified nucleotides into cellular nucleic acids.</text>
</comment>
<dbReference type="RefSeq" id="WP_183255881.1">
    <property type="nucleotide sequence ID" value="NZ_BAAAFF010000001.1"/>
</dbReference>
<sequence length="192" mass="20299">MSRPELVLASASPRRVELLALVGIVPDRIEPADIDETPLKDETPPRLAARLARSKAEAVAARAPDSVVLAADTVVAVGRRLLEKAADEAEAVRFLKLLSGRNHRVFTGVAVAAGGAIRHRVVEARVSMKVLSGDEIAAYVRSGEWRGKAGAYGIQGRAGAFVTRIVGSYPAIVGLPLHETVNLLAGAGWRAE</sequence>
<feature type="active site" description="Proton acceptor" evidence="4">
    <location>
        <position position="72"/>
    </location>
</feature>
<feature type="site" description="Important for substrate specificity" evidence="4">
    <location>
        <position position="73"/>
    </location>
</feature>
<dbReference type="GO" id="GO:0047429">
    <property type="term" value="F:nucleoside triphosphate diphosphatase activity"/>
    <property type="evidence" value="ECO:0007669"/>
    <property type="project" value="UniProtKB-EC"/>
</dbReference>
<dbReference type="Pfam" id="PF02545">
    <property type="entry name" value="Maf"/>
    <property type="match status" value="1"/>
</dbReference>
<evidence type="ECO:0000313" key="5">
    <source>
        <dbReference type="EMBL" id="MBB5292958.1"/>
    </source>
</evidence>
<evidence type="ECO:0000256" key="3">
    <source>
        <dbReference type="ARBA" id="ARBA00023080"/>
    </source>
</evidence>
<dbReference type="SUPFAM" id="SSF52972">
    <property type="entry name" value="ITPase-like"/>
    <property type="match status" value="1"/>
</dbReference>
<proteinExistence type="inferred from homology"/>
<evidence type="ECO:0000313" key="6">
    <source>
        <dbReference type="Proteomes" id="UP000566663"/>
    </source>
</evidence>
<dbReference type="EC" id="3.6.1.9" evidence="4"/>
<evidence type="ECO:0000256" key="1">
    <source>
        <dbReference type="ARBA" id="ARBA00001968"/>
    </source>
</evidence>
<comment type="cofactor">
    <cofactor evidence="1 4">
        <name>a divalent metal cation</name>
        <dbReference type="ChEBI" id="CHEBI:60240"/>
    </cofactor>
</comment>
<dbReference type="HAMAP" id="MF_00528">
    <property type="entry name" value="Maf"/>
    <property type="match status" value="1"/>
</dbReference>
<dbReference type="Gene3D" id="3.90.950.10">
    <property type="match status" value="1"/>
</dbReference>
<dbReference type="GO" id="GO:0005737">
    <property type="term" value="C:cytoplasm"/>
    <property type="evidence" value="ECO:0007669"/>
    <property type="project" value="UniProtKB-SubCell"/>
</dbReference>
<evidence type="ECO:0000256" key="4">
    <source>
        <dbReference type="HAMAP-Rule" id="MF_00528"/>
    </source>
</evidence>
<dbReference type="InterPro" id="IPR029001">
    <property type="entry name" value="ITPase-like_fam"/>
</dbReference>
<keyword evidence="3 4" id="KW-0546">Nucleotide metabolism</keyword>
<evidence type="ECO:0000256" key="2">
    <source>
        <dbReference type="ARBA" id="ARBA00022801"/>
    </source>
</evidence>
<comment type="subcellular location">
    <subcellularLocation>
        <location evidence="4">Cytoplasm</location>
    </subcellularLocation>
</comment>
<dbReference type="NCBIfam" id="TIGR00172">
    <property type="entry name" value="maf"/>
    <property type="match status" value="1"/>
</dbReference>
<comment type="caution">
    <text evidence="4">Lacks conserved residue(s) required for the propagation of feature annotation.</text>
</comment>
<feature type="site" description="Important for substrate specificity" evidence="4">
    <location>
        <position position="14"/>
    </location>
</feature>
<protein>
    <recommendedName>
        <fullName evidence="4">dTTP/UTP pyrophosphatase</fullName>
        <shortName evidence="4">dTTPase/UTPase</shortName>
        <ecNumber evidence="4">3.6.1.9</ecNumber>
    </recommendedName>
    <alternativeName>
        <fullName evidence="4">Nucleoside triphosphate pyrophosphatase</fullName>
    </alternativeName>
    <alternativeName>
        <fullName evidence="4">Nucleotide pyrophosphatase</fullName>
        <shortName evidence="4">Nucleotide PPase</shortName>
    </alternativeName>
</protein>
<keyword evidence="4" id="KW-0963">Cytoplasm</keyword>
<reference evidence="5 6" key="1">
    <citation type="submission" date="2020-08" db="EMBL/GenBank/DDBJ databases">
        <title>Genomic Encyclopedia of Type Strains, Phase IV (KMG-IV): sequencing the most valuable type-strain genomes for metagenomic binning, comparative biology and taxonomic classification.</title>
        <authorList>
            <person name="Goeker M."/>
        </authorList>
    </citation>
    <scope>NUCLEOTIDE SEQUENCE [LARGE SCALE GENOMIC DNA]</scope>
    <source>
        <strain evidence="5 6">DSM 25335</strain>
    </source>
</reference>
<dbReference type="PIRSF" id="PIRSF006305">
    <property type="entry name" value="Maf"/>
    <property type="match status" value="1"/>
</dbReference>
<dbReference type="PANTHER" id="PTHR43213:SF5">
    <property type="entry name" value="BIFUNCTIONAL DTTP_UTP PYROPHOSPHATASE_METHYLTRANSFERASE PROTEIN-RELATED"/>
    <property type="match status" value="1"/>
</dbReference>
<dbReference type="AlphaFoldDB" id="A0A7W8I1G5"/>
<organism evidence="5 6">
    <name type="scientific">Brevundimonas basaltis</name>
    <dbReference type="NCBI Taxonomy" id="472166"/>
    <lineage>
        <taxon>Bacteria</taxon>
        <taxon>Pseudomonadati</taxon>
        <taxon>Pseudomonadota</taxon>
        <taxon>Alphaproteobacteria</taxon>
        <taxon>Caulobacterales</taxon>
        <taxon>Caulobacteraceae</taxon>
        <taxon>Brevundimonas</taxon>
    </lineage>
</organism>
<dbReference type="InterPro" id="IPR003697">
    <property type="entry name" value="Maf-like"/>
</dbReference>
<dbReference type="PANTHER" id="PTHR43213">
    <property type="entry name" value="BIFUNCTIONAL DTTP/UTP PYROPHOSPHATASE/METHYLTRANSFERASE PROTEIN-RELATED"/>
    <property type="match status" value="1"/>
</dbReference>